<dbReference type="PROSITE" id="PS50112">
    <property type="entry name" value="PAS"/>
    <property type="match status" value="1"/>
</dbReference>
<reference evidence="5 6" key="1">
    <citation type="submission" date="2018-10" db="EMBL/GenBank/DDBJ databases">
        <title>Genomic Encyclopedia of Archaeal and Bacterial Type Strains, Phase II (KMG-II): from individual species to whole genera.</title>
        <authorList>
            <person name="Goeker M."/>
        </authorList>
    </citation>
    <scope>NUCLEOTIDE SEQUENCE [LARGE SCALE GENOMIC DNA]</scope>
    <source>
        <strain evidence="5 6">RP-AC37</strain>
    </source>
</reference>
<dbReference type="InterPro" id="IPR029016">
    <property type="entry name" value="GAF-like_dom_sf"/>
</dbReference>
<dbReference type="SUPFAM" id="SSF55781">
    <property type="entry name" value="GAF domain-like"/>
    <property type="match status" value="1"/>
</dbReference>
<dbReference type="InterPro" id="IPR029787">
    <property type="entry name" value="Nucleotide_cyclase"/>
</dbReference>
<dbReference type="PANTHER" id="PTHR44757:SF2">
    <property type="entry name" value="BIOFILM ARCHITECTURE MAINTENANCE PROTEIN MBAA"/>
    <property type="match status" value="1"/>
</dbReference>
<evidence type="ECO:0000313" key="6">
    <source>
        <dbReference type="Proteomes" id="UP000281955"/>
    </source>
</evidence>
<dbReference type="EMBL" id="RBWV01000012">
    <property type="protein sequence ID" value="RKS73739.1"/>
    <property type="molecule type" value="Genomic_DNA"/>
</dbReference>
<organism evidence="5 6">
    <name type="scientific">Motilibacter peucedani</name>
    <dbReference type="NCBI Taxonomy" id="598650"/>
    <lineage>
        <taxon>Bacteria</taxon>
        <taxon>Bacillati</taxon>
        <taxon>Actinomycetota</taxon>
        <taxon>Actinomycetes</taxon>
        <taxon>Motilibacterales</taxon>
        <taxon>Motilibacteraceae</taxon>
        <taxon>Motilibacter</taxon>
    </lineage>
</organism>
<dbReference type="InterPro" id="IPR043128">
    <property type="entry name" value="Rev_trsase/Diguanyl_cyclase"/>
</dbReference>
<dbReference type="Proteomes" id="UP000281955">
    <property type="component" value="Unassembled WGS sequence"/>
</dbReference>
<comment type="caution">
    <text evidence="5">The sequence shown here is derived from an EMBL/GenBank/DDBJ whole genome shotgun (WGS) entry which is preliminary data.</text>
</comment>
<dbReference type="SUPFAM" id="SSF55073">
    <property type="entry name" value="Nucleotide cyclase"/>
    <property type="match status" value="1"/>
</dbReference>
<dbReference type="PROSITE" id="PS50887">
    <property type="entry name" value="GGDEF"/>
    <property type="match status" value="1"/>
</dbReference>
<dbReference type="InterPro" id="IPR052155">
    <property type="entry name" value="Biofilm_reg_signaling"/>
</dbReference>
<dbReference type="PROSITE" id="PS50113">
    <property type="entry name" value="PAC"/>
    <property type="match status" value="1"/>
</dbReference>
<evidence type="ECO:0000256" key="1">
    <source>
        <dbReference type="SAM" id="Coils"/>
    </source>
</evidence>
<dbReference type="NCBIfam" id="TIGR00254">
    <property type="entry name" value="GGDEF"/>
    <property type="match status" value="1"/>
</dbReference>
<dbReference type="InterPro" id="IPR035965">
    <property type="entry name" value="PAS-like_dom_sf"/>
</dbReference>
<dbReference type="FunFam" id="3.30.70.270:FF:000001">
    <property type="entry name" value="Diguanylate cyclase domain protein"/>
    <property type="match status" value="1"/>
</dbReference>
<dbReference type="CDD" id="cd00130">
    <property type="entry name" value="PAS"/>
    <property type="match status" value="1"/>
</dbReference>
<evidence type="ECO:0000313" key="5">
    <source>
        <dbReference type="EMBL" id="RKS73739.1"/>
    </source>
</evidence>
<proteinExistence type="predicted"/>
<dbReference type="InParanoid" id="A0A420XNH2"/>
<feature type="domain" description="GGDEF" evidence="4">
    <location>
        <begin position="373"/>
        <end position="504"/>
    </location>
</feature>
<dbReference type="Pfam" id="PF13185">
    <property type="entry name" value="GAF_2"/>
    <property type="match status" value="1"/>
</dbReference>
<dbReference type="CDD" id="cd01949">
    <property type="entry name" value="GGDEF"/>
    <property type="match status" value="1"/>
</dbReference>
<dbReference type="InterPro" id="IPR000160">
    <property type="entry name" value="GGDEF_dom"/>
</dbReference>
<dbReference type="InterPro" id="IPR003018">
    <property type="entry name" value="GAF"/>
</dbReference>
<keyword evidence="1" id="KW-0175">Coiled coil</keyword>
<dbReference type="InterPro" id="IPR000700">
    <property type="entry name" value="PAS-assoc_C"/>
</dbReference>
<dbReference type="NCBIfam" id="TIGR00229">
    <property type="entry name" value="sensory_box"/>
    <property type="match status" value="1"/>
</dbReference>
<evidence type="ECO:0000259" key="4">
    <source>
        <dbReference type="PROSITE" id="PS50887"/>
    </source>
</evidence>
<dbReference type="Gene3D" id="3.30.450.40">
    <property type="match status" value="1"/>
</dbReference>
<feature type="domain" description="PAC" evidence="3">
    <location>
        <begin position="290"/>
        <end position="341"/>
    </location>
</feature>
<dbReference type="PANTHER" id="PTHR44757">
    <property type="entry name" value="DIGUANYLATE CYCLASE DGCP"/>
    <property type="match status" value="1"/>
</dbReference>
<feature type="domain" description="PAS" evidence="2">
    <location>
        <begin position="206"/>
        <end position="267"/>
    </location>
</feature>
<protein>
    <submittedName>
        <fullName evidence="5">PAS domain S-box-containing protein/diguanylate cyclase (GGDEF)-like protein</fullName>
    </submittedName>
</protein>
<dbReference type="InterPro" id="IPR000014">
    <property type="entry name" value="PAS"/>
</dbReference>
<name>A0A420XNH2_9ACTN</name>
<evidence type="ECO:0000259" key="2">
    <source>
        <dbReference type="PROSITE" id="PS50112"/>
    </source>
</evidence>
<accession>A0A420XNH2</accession>
<dbReference type="OrthoDB" id="23692at2"/>
<dbReference type="Gene3D" id="3.30.450.20">
    <property type="entry name" value="PAS domain"/>
    <property type="match status" value="1"/>
</dbReference>
<dbReference type="RefSeq" id="WP_121193560.1">
    <property type="nucleotide sequence ID" value="NZ_RBWV01000012.1"/>
</dbReference>
<dbReference type="AlphaFoldDB" id="A0A420XNH2"/>
<dbReference type="Gene3D" id="3.30.70.270">
    <property type="match status" value="1"/>
</dbReference>
<keyword evidence="6" id="KW-1185">Reference proteome</keyword>
<dbReference type="SMART" id="SM00267">
    <property type="entry name" value="GGDEF"/>
    <property type="match status" value="1"/>
</dbReference>
<sequence length="505" mass="55182">MSSLEARDGSSPSRHELPIAALRSLYGVVRAMSEARTLADALQTVCDGVVEGVGFEIAVLNVVDEDGSFETVAVSGSEQAREALLGSRHDRDTYDTEFSVAEAWGNLRFVPHDALPPDQLTGWVPDIEVSVDPTAWHPMDALFSPLYAADGTLIGMLSVDLPRDRRRPGPLQRELLEIFSTQAGIAIENARLIEQLRRNEEQLREQEESFRLAFDGAGVGMGMLVLTDDGSAVYERVNARLASLLGRSVDELQSGVALELVHPDDLEQELAVRRRLFELVRADPDARPLERRELRIARPGGDDTWVEVTTAVVAATAHSVRALDQVEDVTERRRVEIDLRRRARQDPLTGLPNRDTIERRLVKAVDRARRTGRTGAVLFCDLDGFKAVNDTYGHSTGDLVLVAVARRIAGEVRDSDVVARLGGDEFVVVAEDVSQQDALALAERIRTAVAQPVREGTVDVGVTVSIGLARITAEAEVAALLDLADSQMYRAKALGRNAASYAEEA</sequence>
<dbReference type="Pfam" id="PF00990">
    <property type="entry name" value="GGDEF"/>
    <property type="match status" value="1"/>
</dbReference>
<feature type="coiled-coil region" evidence="1">
    <location>
        <begin position="186"/>
        <end position="213"/>
    </location>
</feature>
<dbReference type="SUPFAM" id="SSF55785">
    <property type="entry name" value="PYP-like sensor domain (PAS domain)"/>
    <property type="match status" value="1"/>
</dbReference>
<dbReference type="SMART" id="SM00065">
    <property type="entry name" value="GAF"/>
    <property type="match status" value="1"/>
</dbReference>
<gene>
    <name evidence="5" type="ORF">CLV35_2228</name>
</gene>
<evidence type="ECO:0000259" key="3">
    <source>
        <dbReference type="PROSITE" id="PS50113"/>
    </source>
</evidence>